<comment type="caution">
    <text evidence="1">The sequence shown here is derived from an EMBL/GenBank/DDBJ whole genome shotgun (WGS) entry which is preliminary data.</text>
</comment>
<dbReference type="EMBL" id="JAENHL010000006">
    <property type="protein sequence ID" value="MBK1866635.1"/>
    <property type="molecule type" value="Genomic_DNA"/>
</dbReference>
<reference evidence="1" key="1">
    <citation type="submission" date="2021-01" db="EMBL/GenBank/DDBJ databases">
        <authorList>
            <person name="Sun Q."/>
        </authorList>
    </citation>
    <scope>NUCLEOTIDE SEQUENCE</scope>
    <source>
        <strain evidence="1">YIM B02566</strain>
    </source>
</reference>
<keyword evidence="2" id="KW-1185">Reference proteome</keyword>
<evidence type="ECO:0000313" key="1">
    <source>
        <dbReference type="EMBL" id="MBK1866635.1"/>
    </source>
</evidence>
<dbReference type="EC" id="3.1.11.2" evidence="1"/>
<sequence length="256" mass="28666">MLIATWNVNSVKARLETVIAWLKEASPDVVCFQELKCEDKAFPAQAFEELGYNLAVHGQKTYNGVAILSKLPFDEVRTRLPGDDGDEQARYVEAVVSGIRVASIYLPNGNPVASEKYAYKLSWMDRLITHTKGLLAYEEPFVLAGDYNVIPQAIDAKNPADWVNDALFLPPTLAKFRELINLGLTDAVRTLDPEPGLYTFWDYQAGAWQKNNGIRIDHLLLSPQAADRLQSTRIDKHVRAWEKPSDHVPVLAQFGA</sequence>
<dbReference type="Proteomes" id="UP000616151">
    <property type="component" value="Unassembled WGS sequence"/>
</dbReference>
<accession>A0ACC5R1W4</accession>
<protein>
    <submittedName>
        <fullName evidence="1">Exodeoxyribonuclease III</fullName>
        <ecNumber evidence="1">3.1.11.2</ecNumber>
    </submittedName>
</protein>
<name>A0ACC5R1W4_9HYPH</name>
<evidence type="ECO:0000313" key="2">
    <source>
        <dbReference type="Proteomes" id="UP000616151"/>
    </source>
</evidence>
<organism evidence="1 2">
    <name type="scientific">Taklimakanibacter albus</name>
    <dbReference type="NCBI Taxonomy" id="2800327"/>
    <lineage>
        <taxon>Bacteria</taxon>
        <taxon>Pseudomonadati</taxon>
        <taxon>Pseudomonadota</taxon>
        <taxon>Alphaproteobacteria</taxon>
        <taxon>Hyphomicrobiales</taxon>
        <taxon>Aestuariivirgaceae</taxon>
        <taxon>Taklimakanibacter</taxon>
    </lineage>
</organism>
<keyword evidence="1" id="KW-0378">Hydrolase</keyword>
<proteinExistence type="predicted"/>
<gene>
    <name evidence="1" type="primary">xth</name>
    <name evidence="1" type="ORF">JHL16_09745</name>
</gene>